<organism evidence="5 6">
    <name type="scientific">Microlunatus elymi</name>
    <dbReference type="NCBI Taxonomy" id="2596828"/>
    <lineage>
        <taxon>Bacteria</taxon>
        <taxon>Bacillati</taxon>
        <taxon>Actinomycetota</taxon>
        <taxon>Actinomycetes</taxon>
        <taxon>Propionibacteriales</taxon>
        <taxon>Propionibacteriaceae</taxon>
        <taxon>Microlunatus</taxon>
    </lineage>
</organism>
<feature type="transmembrane region" description="Helical" evidence="3">
    <location>
        <begin position="102"/>
        <end position="123"/>
    </location>
</feature>
<dbReference type="GO" id="GO:0005886">
    <property type="term" value="C:plasma membrane"/>
    <property type="evidence" value="ECO:0007669"/>
    <property type="project" value="TreeGrafter"/>
</dbReference>
<proteinExistence type="inferred from homology"/>
<protein>
    <recommendedName>
        <fullName evidence="4">Prepilin type IV endopeptidase peptidase domain-containing protein</fullName>
    </recommendedName>
</protein>
<dbReference type="Pfam" id="PF01478">
    <property type="entry name" value="Peptidase_A24"/>
    <property type="match status" value="1"/>
</dbReference>
<comment type="similarity">
    <text evidence="1 2">Belongs to the peptidase A24 family.</text>
</comment>
<dbReference type="InterPro" id="IPR014032">
    <property type="entry name" value="Peptidase_A24A_bac"/>
</dbReference>
<gene>
    <name evidence="5" type="ORF">FOE78_12445</name>
</gene>
<dbReference type="InterPro" id="IPR000045">
    <property type="entry name" value="Prepilin_IV_endopep_pep"/>
</dbReference>
<keyword evidence="3" id="KW-0812">Transmembrane</keyword>
<evidence type="ECO:0000256" key="2">
    <source>
        <dbReference type="RuleBase" id="RU003793"/>
    </source>
</evidence>
<keyword evidence="6" id="KW-1185">Reference proteome</keyword>
<feature type="transmembrane region" description="Helical" evidence="3">
    <location>
        <begin position="40"/>
        <end position="58"/>
    </location>
</feature>
<name>A0A516PZP0_9ACTN</name>
<evidence type="ECO:0000256" key="1">
    <source>
        <dbReference type="ARBA" id="ARBA00005801"/>
    </source>
</evidence>
<dbReference type="Proteomes" id="UP000319263">
    <property type="component" value="Chromosome"/>
</dbReference>
<evidence type="ECO:0000259" key="4">
    <source>
        <dbReference type="Pfam" id="PF01478"/>
    </source>
</evidence>
<feature type="transmembrane region" description="Helical" evidence="3">
    <location>
        <begin position="206"/>
        <end position="226"/>
    </location>
</feature>
<dbReference type="EMBL" id="CP041692">
    <property type="protein sequence ID" value="QDP96612.1"/>
    <property type="molecule type" value="Genomic_DNA"/>
</dbReference>
<dbReference type="PANTHER" id="PTHR30487">
    <property type="entry name" value="TYPE 4 PREPILIN-LIKE PROTEINS LEADER PEPTIDE-PROCESSING ENZYME"/>
    <property type="match status" value="1"/>
</dbReference>
<feature type="transmembrane region" description="Helical" evidence="3">
    <location>
        <begin position="233"/>
        <end position="251"/>
    </location>
</feature>
<feature type="transmembrane region" description="Helical" evidence="3">
    <location>
        <begin position="78"/>
        <end position="96"/>
    </location>
</feature>
<reference evidence="5 6" key="1">
    <citation type="submission" date="2019-07" db="EMBL/GenBank/DDBJ databases">
        <title>Microlunatus dokdonensis sp. nov. isolated from the rhizospheric soil of the wild plant Elymus tsukushiensis.</title>
        <authorList>
            <person name="Ghim S.-Y."/>
            <person name="Hwang Y.-J."/>
            <person name="Son J.-S."/>
            <person name="Shin J.-H."/>
        </authorList>
    </citation>
    <scope>NUCLEOTIDE SEQUENCE [LARGE SCALE GENOMIC DNA]</scope>
    <source>
        <strain evidence="5 6">KUDC0627</strain>
    </source>
</reference>
<keyword evidence="3" id="KW-0472">Membrane</keyword>
<feature type="transmembrane region" description="Helical" evidence="3">
    <location>
        <begin position="130"/>
        <end position="149"/>
    </location>
</feature>
<dbReference type="PANTHER" id="PTHR30487:SF0">
    <property type="entry name" value="PREPILIN LEADER PEPTIDASE_N-METHYLTRANSFERASE-RELATED"/>
    <property type="match status" value="1"/>
</dbReference>
<evidence type="ECO:0000256" key="3">
    <source>
        <dbReference type="SAM" id="Phobius"/>
    </source>
</evidence>
<feature type="transmembrane region" description="Helical" evidence="3">
    <location>
        <begin position="155"/>
        <end position="175"/>
    </location>
</feature>
<dbReference type="AlphaFoldDB" id="A0A516PZP0"/>
<dbReference type="InterPro" id="IPR050882">
    <property type="entry name" value="Prepilin_peptidase/N-MTase"/>
</dbReference>
<evidence type="ECO:0000313" key="5">
    <source>
        <dbReference type="EMBL" id="QDP96612.1"/>
    </source>
</evidence>
<dbReference type="OrthoDB" id="2087435at2"/>
<dbReference type="GO" id="GO:0004190">
    <property type="term" value="F:aspartic-type endopeptidase activity"/>
    <property type="evidence" value="ECO:0007669"/>
    <property type="project" value="InterPro"/>
</dbReference>
<keyword evidence="3" id="KW-1133">Transmembrane helix</keyword>
<feature type="domain" description="Prepilin type IV endopeptidase peptidase" evidence="4">
    <location>
        <begin position="109"/>
        <end position="217"/>
    </location>
</feature>
<evidence type="ECO:0000313" key="6">
    <source>
        <dbReference type="Proteomes" id="UP000319263"/>
    </source>
</evidence>
<dbReference type="Gene3D" id="1.20.120.1220">
    <property type="match status" value="1"/>
</dbReference>
<dbReference type="PRINTS" id="PR00864">
    <property type="entry name" value="PREPILNPTASE"/>
</dbReference>
<dbReference type="GO" id="GO:0006465">
    <property type="term" value="P:signal peptide processing"/>
    <property type="evidence" value="ECO:0007669"/>
    <property type="project" value="TreeGrafter"/>
</dbReference>
<dbReference type="KEGG" id="mik:FOE78_12445"/>
<accession>A0A516PZP0</accession>
<sequence length="252" mass="26988">MAEDATLERGHCIRCRGDTEVRVVTDVSRKRQAKPGRSVSQWWLVGLAAVLSAAAAWWLHRGSFRYDDDVIHHRPPVWTVPVVAVAGSVLAAPLVANRPVLVNLIFVLAWVWAVVLAFIDFSVRRLPDKLTLPAYPLAALGLALCSWQIGDWQALLWAAICAASAVVGFLLLALFGSSKEGLGLGDVKLAGVLGGLLGWLDPMVAVLGLLTGFILGGLVAVVIMIARRGGRQSHMTFGPAMILGAYLWALLG</sequence>